<evidence type="ECO:0000256" key="5">
    <source>
        <dbReference type="SAM" id="Phobius"/>
    </source>
</evidence>
<feature type="transmembrane region" description="Helical" evidence="5">
    <location>
        <begin position="21"/>
        <end position="48"/>
    </location>
</feature>
<dbReference type="Pfam" id="PF01343">
    <property type="entry name" value="Peptidase_S49"/>
    <property type="match status" value="1"/>
</dbReference>
<dbReference type="InterPro" id="IPR029045">
    <property type="entry name" value="ClpP/crotonase-like_dom_sf"/>
</dbReference>
<dbReference type="InterPro" id="IPR002142">
    <property type="entry name" value="Peptidase_S49"/>
</dbReference>
<evidence type="ECO:0000256" key="2">
    <source>
        <dbReference type="ARBA" id="ARBA00022670"/>
    </source>
</evidence>
<evidence type="ECO:0000256" key="4">
    <source>
        <dbReference type="ARBA" id="ARBA00022825"/>
    </source>
</evidence>
<dbReference type="InterPro" id="IPR004635">
    <property type="entry name" value="Pept_S49_SppA"/>
</dbReference>
<keyword evidence="4" id="KW-0720">Serine protease</keyword>
<organism evidence="7 8">
    <name type="scientific">Candidatus Nomurabacteria bacterium GW2011_GWF2_40_12</name>
    <dbReference type="NCBI Taxonomy" id="1618776"/>
    <lineage>
        <taxon>Bacteria</taxon>
        <taxon>Candidatus Nomuraibacteriota</taxon>
    </lineage>
</organism>
<dbReference type="InterPro" id="IPR047272">
    <property type="entry name" value="S49_SppA_C"/>
</dbReference>
<comment type="similarity">
    <text evidence="1">Belongs to the peptidase S49 family.</text>
</comment>
<dbReference type="GO" id="GO:0006508">
    <property type="term" value="P:proteolysis"/>
    <property type="evidence" value="ECO:0007669"/>
    <property type="project" value="UniProtKB-KW"/>
</dbReference>
<dbReference type="NCBIfam" id="TIGR00706">
    <property type="entry name" value="SppA_dom"/>
    <property type="match status" value="1"/>
</dbReference>
<feature type="domain" description="Peptidase S49" evidence="6">
    <location>
        <begin position="143"/>
        <end position="289"/>
    </location>
</feature>
<protein>
    <submittedName>
        <fullName evidence="7">Signal peptide peptidase SppA</fullName>
    </submittedName>
</protein>
<comment type="caution">
    <text evidence="7">The sequence shown here is derived from an EMBL/GenBank/DDBJ whole genome shotgun (WGS) entry which is preliminary data.</text>
</comment>
<keyword evidence="2" id="KW-0645">Protease</keyword>
<keyword evidence="5" id="KW-1133">Transmembrane helix</keyword>
<keyword evidence="3" id="KW-0378">Hydrolase</keyword>
<dbReference type="EMBL" id="LBYC01000004">
    <property type="protein sequence ID" value="KKR43393.1"/>
    <property type="molecule type" value="Genomic_DNA"/>
</dbReference>
<keyword evidence="5" id="KW-0812">Transmembrane</keyword>
<dbReference type="PANTHER" id="PTHR42987:SF4">
    <property type="entry name" value="PROTEASE SOHB-RELATED"/>
    <property type="match status" value="1"/>
</dbReference>
<sequence>MKKLFNKINNLWLSFRKWSDVNIFGYLIGAIVKLILIIAFAVLLYLAFESIWPNNEKSSLSDSSNEQNDCNVIGINLHGELKTYLPNHAENDSFFNYDSVSSEDITGKIKLANEDSNIKAIIVEVDSFGGSIVGGEEIDNAVKNSDKPVIALIRDIGASASLWAISSADRIYASENSTIGSIGVTSSYMSNAKKNEKDGITYEALSSGKFKDSGSPDKELTNEERALILRDINLAFNNFVKAISLNRNIDIEKVKANADGSTFLGNKAKELGLIDEIGGLPEVEQYLEETTGEKPEICWQ</sequence>
<proteinExistence type="inferred from homology"/>
<evidence type="ECO:0000259" key="6">
    <source>
        <dbReference type="Pfam" id="PF01343"/>
    </source>
</evidence>
<dbReference type="CDD" id="cd07023">
    <property type="entry name" value="S49_Sppa_N_C"/>
    <property type="match status" value="1"/>
</dbReference>
<dbReference type="AlphaFoldDB" id="A0A0G0QT70"/>
<accession>A0A0G0QT70</accession>
<evidence type="ECO:0000313" key="7">
    <source>
        <dbReference type="EMBL" id="KKR43393.1"/>
    </source>
</evidence>
<dbReference type="Proteomes" id="UP000034301">
    <property type="component" value="Unassembled WGS sequence"/>
</dbReference>
<evidence type="ECO:0000256" key="1">
    <source>
        <dbReference type="ARBA" id="ARBA00008683"/>
    </source>
</evidence>
<gene>
    <name evidence="7" type="ORF">UT78_C0004G0003</name>
</gene>
<keyword evidence="5" id="KW-0472">Membrane</keyword>
<dbReference type="PANTHER" id="PTHR42987">
    <property type="entry name" value="PEPTIDASE S49"/>
    <property type="match status" value="1"/>
</dbReference>
<evidence type="ECO:0000256" key="3">
    <source>
        <dbReference type="ARBA" id="ARBA00022801"/>
    </source>
</evidence>
<evidence type="ECO:0000313" key="8">
    <source>
        <dbReference type="Proteomes" id="UP000034301"/>
    </source>
</evidence>
<dbReference type="GO" id="GO:0008236">
    <property type="term" value="F:serine-type peptidase activity"/>
    <property type="evidence" value="ECO:0007669"/>
    <property type="project" value="UniProtKB-KW"/>
</dbReference>
<reference evidence="7 8" key="1">
    <citation type="journal article" date="2015" name="Nature">
        <title>rRNA introns, odd ribosomes, and small enigmatic genomes across a large radiation of phyla.</title>
        <authorList>
            <person name="Brown C.T."/>
            <person name="Hug L.A."/>
            <person name="Thomas B.C."/>
            <person name="Sharon I."/>
            <person name="Castelle C.J."/>
            <person name="Singh A."/>
            <person name="Wilkins M.J."/>
            <person name="Williams K.H."/>
            <person name="Banfield J.F."/>
        </authorList>
    </citation>
    <scope>NUCLEOTIDE SEQUENCE [LARGE SCALE GENOMIC DNA]</scope>
</reference>
<dbReference type="Gene3D" id="3.90.226.10">
    <property type="entry name" value="2-enoyl-CoA Hydratase, Chain A, domain 1"/>
    <property type="match status" value="2"/>
</dbReference>
<name>A0A0G0QT70_9BACT</name>
<dbReference type="SUPFAM" id="SSF52096">
    <property type="entry name" value="ClpP/crotonase"/>
    <property type="match status" value="1"/>
</dbReference>